<dbReference type="SUPFAM" id="SSF103473">
    <property type="entry name" value="MFS general substrate transporter"/>
    <property type="match status" value="2"/>
</dbReference>
<keyword evidence="2 5" id="KW-0812">Transmembrane</keyword>
<evidence type="ECO:0000256" key="2">
    <source>
        <dbReference type="ARBA" id="ARBA00022692"/>
    </source>
</evidence>
<sequence>MLKSETKIAVKLIILSVFIHMWSPGFQFLSNQFTYYRFLRDAGLPYEPPTKNKSLPDPDKELRDEVQKKTAHFVPLLNIALLIPGIMSSFIISSLSDHYGRRVAMGVLCIGLTSNAIISSFVILLELNINFLILACLMCGQISVCFADITKIPSEEEQVLVNSKNRQASLERRRLLYLGVYDGICVLSSAGAVTVTGVLIDHYGFVATCLVLLSLCALSIGILWCLPETQLINVQVHSPPVVGDNLGADVSPCIDVNHNDVQFLSNDQLESNNSWLSKLTSMFFLVRDANVTTIFVIVVLFLTTLTTYGEGQYTFLYLMGPPFNWSVDQYGYYSGISNALLGLQSFLLIVLTIRWMKVVKQHRPSESTHEPLLTNQSVSSYDSVHEVDSVEFTSNGSTINPVVQNQVLRARRRTIKYALLGMFSIVVSKLLMGIAYLLSYPGHNILILVSLIICTFRSAVVPVLKSFVSSIYTSKLQSRLFSVIAVSEYLGLLTGMATLPFIYAASVSYCSGTVFIVSSGLALIAFVLLLYVSRYTKGEIRRINLN</sequence>
<feature type="transmembrane region" description="Helical" evidence="5">
    <location>
        <begin position="131"/>
        <end position="154"/>
    </location>
</feature>
<keyword evidence="6" id="KW-1185">Reference proteome</keyword>
<name>A0AA85JGD8_TRIRE</name>
<organism evidence="6 7">
    <name type="scientific">Trichobilharzia regenti</name>
    <name type="common">Nasal bird schistosome</name>
    <dbReference type="NCBI Taxonomy" id="157069"/>
    <lineage>
        <taxon>Eukaryota</taxon>
        <taxon>Metazoa</taxon>
        <taxon>Spiralia</taxon>
        <taxon>Lophotrochozoa</taxon>
        <taxon>Platyhelminthes</taxon>
        <taxon>Trematoda</taxon>
        <taxon>Digenea</taxon>
        <taxon>Strigeidida</taxon>
        <taxon>Schistosomatoidea</taxon>
        <taxon>Schistosomatidae</taxon>
        <taxon>Trichobilharzia</taxon>
    </lineage>
</organism>
<feature type="transmembrane region" description="Helical" evidence="5">
    <location>
        <begin position="205"/>
        <end position="226"/>
    </location>
</feature>
<evidence type="ECO:0000313" key="7">
    <source>
        <dbReference type="WBParaSite" id="TREG1_23390.1"/>
    </source>
</evidence>
<feature type="transmembrane region" description="Helical" evidence="5">
    <location>
        <begin position="330"/>
        <end position="353"/>
    </location>
</feature>
<feature type="transmembrane region" description="Helical" evidence="5">
    <location>
        <begin position="104"/>
        <end position="125"/>
    </location>
</feature>
<dbReference type="GO" id="GO:0022857">
    <property type="term" value="F:transmembrane transporter activity"/>
    <property type="evidence" value="ECO:0007669"/>
    <property type="project" value="TreeGrafter"/>
</dbReference>
<dbReference type="InterPro" id="IPR036259">
    <property type="entry name" value="MFS_trans_sf"/>
</dbReference>
<feature type="transmembrane region" description="Helical" evidence="5">
    <location>
        <begin position="417"/>
        <end position="439"/>
    </location>
</feature>
<dbReference type="AlphaFoldDB" id="A0AA85JGD8"/>
<dbReference type="Gene3D" id="1.20.1250.20">
    <property type="entry name" value="MFS general substrate transporter like domains"/>
    <property type="match status" value="1"/>
</dbReference>
<evidence type="ECO:0008006" key="8">
    <source>
        <dbReference type="Google" id="ProtNLM"/>
    </source>
</evidence>
<dbReference type="Proteomes" id="UP000050795">
    <property type="component" value="Unassembled WGS sequence"/>
</dbReference>
<evidence type="ECO:0000313" key="6">
    <source>
        <dbReference type="Proteomes" id="UP000050795"/>
    </source>
</evidence>
<proteinExistence type="predicted"/>
<feature type="transmembrane region" description="Helical" evidence="5">
    <location>
        <begin position="445"/>
        <end position="468"/>
    </location>
</feature>
<dbReference type="WBParaSite" id="TREG1_23390.1">
    <property type="protein sequence ID" value="TREG1_23390.1"/>
    <property type="gene ID" value="TREG1_23390"/>
</dbReference>
<protein>
    <recommendedName>
        <fullName evidence="8">MFS domain-containing protein</fullName>
    </recommendedName>
</protein>
<evidence type="ECO:0000256" key="1">
    <source>
        <dbReference type="ARBA" id="ARBA00004141"/>
    </source>
</evidence>
<evidence type="ECO:0000256" key="3">
    <source>
        <dbReference type="ARBA" id="ARBA00022989"/>
    </source>
</evidence>
<feature type="transmembrane region" description="Helical" evidence="5">
    <location>
        <begin position="512"/>
        <end position="532"/>
    </location>
</feature>
<accession>A0AA85JGD8</accession>
<evidence type="ECO:0000256" key="4">
    <source>
        <dbReference type="ARBA" id="ARBA00023136"/>
    </source>
</evidence>
<dbReference type="PANTHER" id="PTHR23507:SF1">
    <property type="entry name" value="FI18259P1-RELATED"/>
    <property type="match status" value="1"/>
</dbReference>
<comment type="subcellular location">
    <subcellularLocation>
        <location evidence="1">Membrane</location>
        <topology evidence="1">Multi-pass membrane protein</topology>
    </subcellularLocation>
</comment>
<reference evidence="7" key="2">
    <citation type="submission" date="2023-11" db="UniProtKB">
        <authorList>
            <consortium name="WormBaseParasite"/>
        </authorList>
    </citation>
    <scope>IDENTIFICATION</scope>
</reference>
<keyword evidence="3 5" id="KW-1133">Transmembrane helix</keyword>
<feature type="transmembrane region" description="Helical" evidence="5">
    <location>
        <begin position="480"/>
        <end position="506"/>
    </location>
</feature>
<dbReference type="GO" id="GO:0016020">
    <property type="term" value="C:membrane"/>
    <property type="evidence" value="ECO:0007669"/>
    <property type="project" value="UniProtKB-SubCell"/>
</dbReference>
<reference evidence="6" key="1">
    <citation type="submission" date="2022-06" db="EMBL/GenBank/DDBJ databases">
        <authorList>
            <person name="Berger JAMES D."/>
            <person name="Berger JAMES D."/>
        </authorList>
    </citation>
    <scope>NUCLEOTIDE SEQUENCE [LARGE SCALE GENOMIC DNA]</scope>
</reference>
<feature type="transmembrane region" description="Helical" evidence="5">
    <location>
        <begin position="73"/>
        <end position="92"/>
    </location>
</feature>
<dbReference type="PANTHER" id="PTHR23507">
    <property type="entry name" value="ZGC:174356"/>
    <property type="match status" value="1"/>
</dbReference>
<feature type="transmembrane region" description="Helical" evidence="5">
    <location>
        <begin position="291"/>
        <end position="310"/>
    </location>
</feature>
<evidence type="ECO:0000256" key="5">
    <source>
        <dbReference type="SAM" id="Phobius"/>
    </source>
</evidence>
<feature type="transmembrane region" description="Helical" evidence="5">
    <location>
        <begin position="12"/>
        <end position="30"/>
    </location>
</feature>
<feature type="transmembrane region" description="Helical" evidence="5">
    <location>
        <begin position="175"/>
        <end position="199"/>
    </location>
</feature>
<keyword evidence="4 5" id="KW-0472">Membrane</keyword>